<feature type="binding site" evidence="17">
    <location>
        <position position="358"/>
    </location>
    <ligand>
        <name>Ca(2+)</name>
        <dbReference type="ChEBI" id="CHEBI:29108"/>
        <label>4</label>
    </ligand>
</feature>
<evidence type="ECO:0000256" key="11">
    <source>
        <dbReference type="ARBA" id="ARBA00022837"/>
    </source>
</evidence>
<keyword evidence="13" id="KW-0865">Zymogen</keyword>
<organism evidence="24 25">
    <name type="scientific">Triplophysa rosa</name>
    <name type="common">Cave loach</name>
    <dbReference type="NCBI Taxonomy" id="992332"/>
    <lineage>
        <taxon>Eukaryota</taxon>
        <taxon>Metazoa</taxon>
        <taxon>Chordata</taxon>
        <taxon>Craniata</taxon>
        <taxon>Vertebrata</taxon>
        <taxon>Euteleostomi</taxon>
        <taxon>Actinopterygii</taxon>
        <taxon>Neopterygii</taxon>
        <taxon>Teleostei</taxon>
        <taxon>Ostariophysi</taxon>
        <taxon>Cypriniformes</taxon>
        <taxon>Nemacheilidae</taxon>
        <taxon>Triplophysa</taxon>
    </lineage>
</organism>
<dbReference type="AlphaFoldDB" id="A0A9W7TBU2"/>
<dbReference type="Pfam" id="PF01471">
    <property type="entry name" value="PG_binding_1"/>
    <property type="match status" value="1"/>
</dbReference>
<feature type="chain" id="PRO_5040803065" description="Peptidase metallopeptidase domain-containing protein" evidence="22">
    <location>
        <begin position="44"/>
        <end position="503"/>
    </location>
</feature>
<dbReference type="GO" id="GO:0031012">
    <property type="term" value="C:extracellular matrix"/>
    <property type="evidence" value="ECO:0007669"/>
    <property type="project" value="InterPro"/>
</dbReference>
<evidence type="ECO:0000256" key="21">
    <source>
        <dbReference type="PROSITE-ProRule" id="PRU01011"/>
    </source>
</evidence>
<evidence type="ECO:0000256" key="10">
    <source>
        <dbReference type="ARBA" id="ARBA00022833"/>
    </source>
</evidence>
<dbReference type="Gene3D" id="3.40.390.10">
    <property type="entry name" value="Collagenase (Catalytic Domain)"/>
    <property type="match status" value="1"/>
</dbReference>
<feature type="binding site" description="in inhibited form" evidence="17">
    <location>
        <position position="114"/>
    </location>
    <ligand>
        <name>Zn(2+)</name>
        <dbReference type="ChEBI" id="CHEBI:29105"/>
        <label>2</label>
        <note>catalytic</note>
    </ligand>
</feature>
<dbReference type="GO" id="GO:0030198">
    <property type="term" value="P:extracellular matrix organization"/>
    <property type="evidence" value="ECO:0007669"/>
    <property type="project" value="TreeGrafter"/>
</dbReference>
<evidence type="ECO:0000256" key="17">
    <source>
        <dbReference type="PIRSR" id="PIRSR621190-2"/>
    </source>
</evidence>
<feature type="binding site" evidence="17">
    <location>
        <position position="197"/>
    </location>
    <ligand>
        <name>Ca(2+)</name>
        <dbReference type="ChEBI" id="CHEBI:29108"/>
        <label>3</label>
    </ligand>
</feature>
<keyword evidence="11 17" id="KW-0106">Calcium</keyword>
<dbReference type="GO" id="GO:0006508">
    <property type="term" value="P:proteolysis"/>
    <property type="evidence" value="ECO:0007669"/>
    <property type="project" value="UniProtKB-KW"/>
</dbReference>
<dbReference type="InterPro" id="IPR018487">
    <property type="entry name" value="Hemopexin-like_repeat"/>
</dbReference>
<dbReference type="SUPFAM" id="SSF47090">
    <property type="entry name" value="PGBD-like"/>
    <property type="match status" value="1"/>
</dbReference>
<comment type="subcellular location">
    <subcellularLocation>
        <location evidence="1">Secreted</location>
        <location evidence="1">Extracellular space</location>
        <location evidence="1">Extracellular matrix</location>
    </subcellularLocation>
</comment>
<dbReference type="InterPro" id="IPR001818">
    <property type="entry name" value="Pept_M10_metallopeptidase"/>
</dbReference>
<dbReference type="FunFam" id="3.40.390.10:FF:000007">
    <property type="entry name" value="Collagenase 3"/>
    <property type="match status" value="1"/>
</dbReference>
<evidence type="ECO:0000256" key="9">
    <source>
        <dbReference type="ARBA" id="ARBA00022801"/>
    </source>
</evidence>
<keyword evidence="10 16" id="KW-0862">Zinc</keyword>
<evidence type="ECO:0000256" key="7">
    <source>
        <dbReference type="ARBA" id="ARBA00022729"/>
    </source>
</evidence>
<feature type="binding site" evidence="17">
    <location>
        <position position="180"/>
    </location>
    <ligand>
        <name>Ca(2+)</name>
        <dbReference type="ChEBI" id="CHEBI:29108"/>
        <label>2</label>
    </ligand>
</feature>
<dbReference type="InterPro" id="IPR021190">
    <property type="entry name" value="Pept_M10A"/>
</dbReference>
<feature type="binding site" evidence="17">
    <location>
        <position position="455"/>
    </location>
    <ligand>
        <name>Ca(2+)</name>
        <dbReference type="ChEBI" id="CHEBI:29108"/>
        <label>4</label>
    </ligand>
</feature>
<feature type="binding site" evidence="17">
    <location>
        <position position="218"/>
    </location>
    <ligand>
        <name>Zn(2+)</name>
        <dbReference type="ChEBI" id="CHEBI:29105"/>
        <label>1</label>
    </ligand>
</feature>
<evidence type="ECO:0000256" key="5">
    <source>
        <dbReference type="ARBA" id="ARBA00022670"/>
    </source>
</evidence>
<keyword evidence="14 18" id="KW-1015">Disulfide bond</keyword>
<gene>
    <name evidence="24" type="ORF">IRJ41_025185</name>
</gene>
<feature type="binding site" evidence="17">
    <location>
        <position position="223"/>
    </location>
    <ligand>
        <name>Ca(2+)</name>
        <dbReference type="ChEBI" id="CHEBI:29108"/>
        <label>1</label>
    </ligand>
</feature>
<evidence type="ECO:0000256" key="14">
    <source>
        <dbReference type="ARBA" id="ARBA00023157"/>
    </source>
</evidence>
<evidence type="ECO:0000256" key="6">
    <source>
        <dbReference type="ARBA" id="ARBA00022723"/>
    </source>
</evidence>
<feature type="binding site" evidence="17">
    <location>
        <position position="192"/>
    </location>
    <ligand>
        <name>Zn(2+)</name>
        <dbReference type="ChEBI" id="CHEBI:29105"/>
        <label>1</label>
    </ligand>
</feature>
<feature type="binding site" evidence="17">
    <location>
        <position position="258"/>
    </location>
    <ligand>
        <name>Zn(2+)</name>
        <dbReference type="ChEBI" id="CHEBI:29105"/>
        <label>2</label>
        <note>catalytic</note>
    </ligand>
</feature>
<dbReference type="InterPro" id="IPR024079">
    <property type="entry name" value="MetalloPept_cat_dom_sf"/>
</dbReference>
<feature type="active site" evidence="15">
    <location>
        <position position="241"/>
    </location>
</feature>
<dbReference type="SUPFAM" id="SSF50923">
    <property type="entry name" value="Hemopexin-like domain"/>
    <property type="match status" value="1"/>
</dbReference>
<feature type="repeat" description="Hemopexin" evidence="21">
    <location>
        <begin position="402"/>
        <end position="450"/>
    </location>
</feature>
<dbReference type="Pfam" id="PF00413">
    <property type="entry name" value="Peptidase_M10"/>
    <property type="match status" value="1"/>
</dbReference>
<evidence type="ECO:0000256" key="1">
    <source>
        <dbReference type="ARBA" id="ARBA00004498"/>
    </source>
</evidence>
<proteinExistence type="inferred from homology"/>
<feature type="binding site" evidence="17">
    <location>
        <position position="205"/>
    </location>
    <ligand>
        <name>Zn(2+)</name>
        <dbReference type="ChEBI" id="CHEBI:29105"/>
        <label>1</label>
    </ligand>
</feature>
<keyword evidence="7 22" id="KW-0732">Signal</keyword>
<feature type="short sequence motif" description="Cysteine switch" evidence="20">
    <location>
        <begin position="112"/>
        <end position="119"/>
    </location>
</feature>
<feature type="binding site" evidence="16">
    <location>
        <position position="240"/>
    </location>
    <ligand>
        <name>Zn(2+)</name>
        <dbReference type="ChEBI" id="CHEBI:29105"/>
        <label>2</label>
        <note>catalytic</note>
    </ligand>
</feature>
<dbReference type="GO" id="GO:0004222">
    <property type="term" value="F:metalloendopeptidase activity"/>
    <property type="evidence" value="ECO:0007669"/>
    <property type="project" value="InterPro"/>
</dbReference>
<feature type="binding site" evidence="17">
    <location>
        <position position="190"/>
    </location>
    <ligand>
        <name>Zn(2+)</name>
        <dbReference type="ChEBI" id="CHEBI:29105"/>
        <label>1</label>
    </ligand>
</feature>
<name>A0A9W7TBU2_TRIRA</name>
<dbReference type="InterPro" id="IPR002477">
    <property type="entry name" value="Peptidoglycan-bd-like"/>
</dbReference>
<evidence type="ECO:0000256" key="15">
    <source>
        <dbReference type="PIRSR" id="PIRSR001191-1"/>
    </source>
</evidence>
<keyword evidence="25" id="KW-1185">Reference proteome</keyword>
<dbReference type="Proteomes" id="UP001059041">
    <property type="component" value="Linkage Group LG22"/>
</dbReference>
<dbReference type="SMART" id="SM00235">
    <property type="entry name" value="ZnMc"/>
    <property type="match status" value="1"/>
</dbReference>
<keyword evidence="12" id="KW-0482">Metalloprotease</keyword>
<feature type="repeat" description="Hemopexin" evidence="21">
    <location>
        <begin position="451"/>
        <end position="494"/>
    </location>
</feature>
<keyword evidence="9" id="KW-0378">Hydrolase</keyword>
<feature type="modified residue" description="Phosphotyrosine; by PKDCC" evidence="19">
    <location>
        <position position="389"/>
    </location>
</feature>
<dbReference type="EMBL" id="JAFHDT010000022">
    <property type="protein sequence ID" value="KAI7793656.1"/>
    <property type="molecule type" value="Genomic_DNA"/>
</dbReference>
<keyword evidence="8" id="KW-0677">Repeat</keyword>
<dbReference type="PROSITE" id="PS51642">
    <property type="entry name" value="HEMOPEXIN_2"/>
    <property type="match status" value="3"/>
</dbReference>
<feature type="binding site" evidence="16">
    <location>
        <position position="244"/>
    </location>
    <ligand>
        <name>Zn(2+)</name>
        <dbReference type="ChEBI" id="CHEBI:29105"/>
        <label>2</label>
        <note>catalytic</note>
    </ligand>
</feature>
<protein>
    <recommendedName>
        <fullName evidence="23">Peptidase metallopeptidase domain-containing protein</fullName>
    </recommendedName>
</protein>
<feature type="binding site" evidence="17">
    <location>
        <position position="223"/>
    </location>
    <ligand>
        <name>Ca(2+)</name>
        <dbReference type="ChEBI" id="CHEBI:29108"/>
        <label>3</label>
    </ligand>
</feature>
<evidence type="ECO:0000256" key="18">
    <source>
        <dbReference type="PIRSR" id="PIRSR621190-3"/>
    </source>
</evidence>
<comment type="cofactor">
    <cofactor evidence="17">
        <name>Zn(2+)</name>
        <dbReference type="ChEBI" id="CHEBI:29105"/>
    </cofactor>
    <text evidence="17">Binds 2 Zn(2+) ions per subunit.</text>
</comment>
<evidence type="ECO:0000256" key="12">
    <source>
        <dbReference type="ARBA" id="ARBA00023049"/>
    </source>
</evidence>
<comment type="cofactor">
    <cofactor evidence="17">
        <name>Ca(2+)</name>
        <dbReference type="ChEBI" id="CHEBI:29108"/>
    </cofactor>
    <text evidence="17">Can bind about 5 Ca(2+) ions per subunit.</text>
</comment>
<dbReference type="PANTHER" id="PTHR10201:SF316">
    <property type="entry name" value="STROMELYSIN-2 PRECURSOR"/>
    <property type="match status" value="1"/>
</dbReference>
<dbReference type="PRINTS" id="PR00138">
    <property type="entry name" value="MATRIXIN"/>
</dbReference>
<dbReference type="InterPro" id="IPR036375">
    <property type="entry name" value="Hemopexin-like_dom_sf"/>
</dbReference>
<feature type="binding site" evidence="17">
    <location>
        <position position="408"/>
    </location>
    <ligand>
        <name>Ca(2+)</name>
        <dbReference type="ChEBI" id="CHEBI:29108"/>
        <label>5</label>
    </ligand>
</feature>
<dbReference type="Gene3D" id="2.110.10.10">
    <property type="entry name" value="Hemopexin-like domain"/>
    <property type="match status" value="1"/>
</dbReference>
<feature type="binding site" evidence="17">
    <location>
        <position position="360"/>
    </location>
    <ligand>
        <name>Ca(2+)</name>
        <dbReference type="ChEBI" id="CHEBI:29108"/>
        <label>5</label>
    </ligand>
</feature>
<dbReference type="CDD" id="cd04278">
    <property type="entry name" value="ZnMc_MMP"/>
    <property type="match status" value="1"/>
</dbReference>
<evidence type="ECO:0000259" key="23">
    <source>
        <dbReference type="SMART" id="SM00235"/>
    </source>
</evidence>
<feature type="domain" description="Peptidase metallopeptidase" evidence="23">
    <location>
        <begin position="127"/>
        <end position="286"/>
    </location>
</feature>
<feature type="binding site" evidence="17">
    <location>
        <position position="214"/>
    </location>
    <ligand>
        <name>Ca(2+)</name>
        <dbReference type="ChEBI" id="CHEBI:29108"/>
        <label>2</label>
    </ligand>
</feature>
<keyword evidence="6 16" id="KW-0479">Metal-binding</keyword>
<evidence type="ECO:0000256" key="4">
    <source>
        <dbReference type="ARBA" id="ARBA00022530"/>
    </source>
</evidence>
<dbReference type="GO" id="GO:0008270">
    <property type="term" value="F:zinc ion binding"/>
    <property type="evidence" value="ECO:0007669"/>
    <property type="project" value="InterPro"/>
</dbReference>
<dbReference type="InterPro" id="IPR000585">
    <property type="entry name" value="Hemopexin-like_dom"/>
</dbReference>
<dbReference type="FunFam" id="2.110.10.10:FF:000002">
    <property type="entry name" value="Matrix metallopeptidase 3"/>
    <property type="match status" value="1"/>
</dbReference>
<accession>A0A9W7TBU2</accession>
<evidence type="ECO:0000256" key="8">
    <source>
        <dbReference type="ARBA" id="ARBA00022737"/>
    </source>
</evidence>
<dbReference type="Pfam" id="PF00045">
    <property type="entry name" value="Hemopexin"/>
    <property type="match status" value="2"/>
</dbReference>
<dbReference type="CDD" id="cd00094">
    <property type="entry name" value="HX"/>
    <property type="match status" value="1"/>
</dbReference>
<evidence type="ECO:0000256" key="13">
    <source>
        <dbReference type="ARBA" id="ARBA00023145"/>
    </source>
</evidence>
<sequence>MPVTSVKGVERHLSYVFGRHIQSSSMMHLAGLSLTLCLALCDAAPTTTSSDDRQLAEDYLTQFYRDPVSTKSGGGRRYHGDFRKDMEVMQEFFGLEVTGKMDTNTLEVMKQPRCGVTDVARYNLYKGKPRWKKSVVTYRITDYTSQLSRSEVDATIGKAFKLYSDVIPLDFKQIYSGTADIMILFKAGYHGDFYPFDGRGQVLAHANSPGPEQGGDTHFDEDEKWTLSPQGVNLLLVAAHEFGHALGLDHSKDRSALMYPNYQYVNTNGYKLPRDDRLGVQALYGVRTSKPVPKPEPTPNPRPGFNACSRNLVFDAATKIKGELYFFKKGYYWKKGYNSGISSLRKINSLWPSIDSVDAAYEFEDKDIAYLFKGEKYWAVRGNKILPGYPKPISKLGFPSYVKEIDAAVYVASIGRTLFFVGNKYWSLNERAAHMDRGFPKSIQHNIPNIGSNVDAAFENDGYLYFSSGALQKEYDFSSKNVKRVLKHNEWLKCYPSKVKPKK</sequence>
<evidence type="ECO:0000256" key="2">
    <source>
        <dbReference type="ARBA" id="ARBA00010370"/>
    </source>
</evidence>
<dbReference type="PIRSF" id="PIRSF001191">
    <property type="entry name" value="Peptidase_M10A_matrix"/>
    <property type="match status" value="1"/>
</dbReference>
<dbReference type="SUPFAM" id="SSF55486">
    <property type="entry name" value="Metalloproteases ('zincins'), catalytic domain"/>
    <property type="match status" value="1"/>
</dbReference>
<feature type="binding site" evidence="17">
    <location>
        <position position="198"/>
    </location>
    <ligand>
        <name>Ca(2+)</name>
        <dbReference type="ChEBI" id="CHEBI:29108"/>
        <label>3</label>
    </ligand>
</feature>
<dbReference type="InterPro" id="IPR036365">
    <property type="entry name" value="PGBD-like_sf"/>
</dbReference>
<comment type="similarity">
    <text evidence="2">Belongs to the peptidase M10A family.</text>
</comment>
<dbReference type="InterPro" id="IPR006026">
    <property type="entry name" value="Peptidase_Metallo"/>
</dbReference>
<evidence type="ECO:0000256" key="22">
    <source>
        <dbReference type="SAM" id="SignalP"/>
    </source>
</evidence>
<feature type="binding site" evidence="17">
    <location>
        <position position="220"/>
    </location>
    <ligand>
        <name>Ca(2+)</name>
        <dbReference type="ChEBI" id="CHEBI:29108"/>
        <label>3</label>
    </ligand>
</feature>
<feature type="binding site" evidence="16">
    <location>
        <position position="250"/>
    </location>
    <ligand>
        <name>Zn(2+)</name>
        <dbReference type="ChEBI" id="CHEBI:29105"/>
        <label>2</label>
        <note>catalytic</note>
    </ligand>
</feature>
<feature type="binding site" evidence="17">
    <location>
        <position position="315"/>
    </location>
    <ligand>
        <name>Ca(2+)</name>
        <dbReference type="ChEBI" id="CHEBI:29108"/>
        <label>4</label>
    </ligand>
</feature>
<feature type="signal peptide" evidence="22">
    <location>
        <begin position="1"/>
        <end position="43"/>
    </location>
</feature>
<dbReference type="SMART" id="SM00120">
    <property type="entry name" value="HX"/>
    <property type="match status" value="4"/>
</dbReference>
<comment type="caution">
    <text evidence="24">The sequence shown here is derived from an EMBL/GenBank/DDBJ whole genome shotgun (WGS) entry which is preliminary data.</text>
</comment>
<feature type="repeat" description="Hemopexin" evidence="21">
    <location>
        <begin position="354"/>
        <end position="400"/>
    </location>
</feature>
<evidence type="ECO:0000256" key="3">
    <source>
        <dbReference type="ARBA" id="ARBA00022525"/>
    </source>
</evidence>
<keyword evidence="4" id="KW-0272">Extracellular matrix</keyword>
<keyword evidence="5" id="KW-0645">Protease</keyword>
<keyword evidence="3" id="KW-0964">Secreted</keyword>
<feature type="binding site" evidence="17">
    <location>
        <position position="216"/>
    </location>
    <ligand>
        <name>Ca(2+)</name>
        <dbReference type="ChEBI" id="CHEBI:29108"/>
        <label>2</label>
    </ligand>
</feature>
<reference evidence="24" key="1">
    <citation type="submission" date="2021-02" db="EMBL/GenBank/DDBJ databases">
        <title>Comparative genomics reveals that relaxation of natural selection precedes convergent phenotypic evolution of cavefish.</title>
        <authorList>
            <person name="Peng Z."/>
        </authorList>
    </citation>
    <scope>NUCLEOTIDE SEQUENCE</scope>
    <source>
        <tissue evidence="24">Muscle</tissue>
    </source>
</reference>
<evidence type="ECO:0000256" key="19">
    <source>
        <dbReference type="PIRSR" id="PIRSR621190-4"/>
    </source>
</evidence>
<dbReference type="PANTHER" id="PTHR10201">
    <property type="entry name" value="MATRIX METALLOPROTEINASE"/>
    <property type="match status" value="1"/>
</dbReference>
<evidence type="ECO:0000256" key="20">
    <source>
        <dbReference type="PIRSR" id="PIRSR621190-5"/>
    </source>
</evidence>
<evidence type="ECO:0000256" key="16">
    <source>
        <dbReference type="PIRSR" id="PIRSR001191-2"/>
    </source>
</evidence>
<evidence type="ECO:0000313" key="24">
    <source>
        <dbReference type="EMBL" id="KAI7793656.1"/>
    </source>
</evidence>
<dbReference type="GO" id="GO:0030574">
    <property type="term" value="P:collagen catabolic process"/>
    <property type="evidence" value="ECO:0007669"/>
    <property type="project" value="TreeGrafter"/>
</dbReference>
<evidence type="ECO:0000313" key="25">
    <source>
        <dbReference type="Proteomes" id="UP001059041"/>
    </source>
</evidence>
<feature type="disulfide bond" evidence="18">
    <location>
        <begin position="308"/>
        <end position="494"/>
    </location>
</feature>
<dbReference type="InterPro" id="IPR033739">
    <property type="entry name" value="M10A_MMP"/>
</dbReference>